<dbReference type="Proteomes" id="UP000604046">
    <property type="component" value="Unassembled WGS sequence"/>
</dbReference>
<dbReference type="OrthoDB" id="412600at2759"/>
<keyword evidence="3" id="KW-1185">Reference proteome</keyword>
<comment type="caution">
    <text evidence="2">The sequence shown here is derived from an EMBL/GenBank/DDBJ whole genome shotgun (WGS) entry which is preliminary data.</text>
</comment>
<proteinExistence type="predicted"/>
<dbReference type="EMBL" id="CAJNDS010002094">
    <property type="protein sequence ID" value="CAE7321905.1"/>
    <property type="molecule type" value="Genomic_DNA"/>
</dbReference>
<sequence length="227" mass="25943">MLCCVDSRPRPQHIRQAAVRALGSRYTACNDASESLLWSATALVSEAKILSRWSEEVAQSEPIPCLVCTSQSVFEMLFFQLQMEMRSMTFVARGHSCFHVLLQASAERWQELRHLTPSELISLQASASCFHGPSPFSRGKHSYDSQVPQKLLRDTAFRDAMPKELAGMLLQAICLCTYFVLEFWLLFPQVVEEEEKFSVHVYRERQDVSLRVLTEPFWLFCQSVSPA</sequence>
<keyword evidence="1" id="KW-0812">Transmembrane</keyword>
<name>A0A812NSI5_9DINO</name>
<evidence type="ECO:0000313" key="3">
    <source>
        <dbReference type="Proteomes" id="UP000604046"/>
    </source>
</evidence>
<organism evidence="2 3">
    <name type="scientific">Symbiodinium natans</name>
    <dbReference type="NCBI Taxonomy" id="878477"/>
    <lineage>
        <taxon>Eukaryota</taxon>
        <taxon>Sar</taxon>
        <taxon>Alveolata</taxon>
        <taxon>Dinophyceae</taxon>
        <taxon>Suessiales</taxon>
        <taxon>Symbiodiniaceae</taxon>
        <taxon>Symbiodinium</taxon>
    </lineage>
</organism>
<reference evidence="2" key="1">
    <citation type="submission" date="2021-02" db="EMBL/GenBank/DDBJ databases">
        <authorList>
            <person name="Dougan E. K."/>
            <person name="Rhodes N."/>
            <person name="Thang M."/>
            <person name="Chan C."/>
        </authorList>
    </citation>
    <scope>NUCLEOTIDE SEQUENCE</scope>
</reference>
<evidence type="ECO:0000256" key="1">
    <source>
        <dbReference type="SAM" id="Phobius"/>
    </source>
</evidence>
<evidence type="ECO:0000313" key="2">
    <source>
        <dbReference type="EMBL" id="CAE7321905.1"/>
    </source>
</evidence>
<protein>
    <submittedName>
        <fullName evidence="2">UPL3 protein</fullName>
    </submittedName>
</protein>
<dbReference type="AlphaFoldDB" id="A0A812NSI5"/>
<keyword evidence="1" id="KW-0472">Membrane</keyword>
<keyword evidence="1" id="KW-1133">Transmembrane helix</keyword>
<gene>
    <name evidence="2" type="primary">UPL3</name>
    <name evidence="2" type="ORF">SNAT2548_LOCUS16868</name>
</gene>
<feature type="transmembrane region" description="Helical" evidence="1">
    <location>
        <begin position="165"/>
        <end position="187"/>
    </location>
</feature>
<accession>A0A812NSI5</accession>